<feature type="domain" description="LamG-like jellyroll fold" evidence="4">
    <location>
        <begin position="752"/>
        <end position="886"/>
    </location>
</feature>
<dbReference type="PANTHER" id="PTHR37321">
    <property type="entry name" value="EXPORTED PROTEIN-RELATED"/>
    <property type="match status" value="1"/>
</dbReference>
<dbReference type="Pfam" id="PF16216">
    <property type="entry name" value="GxGYxYP_N"/>
    <property type="match status" value="1"/>
</dbReference>
<evidence type="ECO:0000259" key="4">
    <source>
        <dbReference type="SMART" id="SM00560"/>
    </source>
</evidence>
<organism evidence="5 6">
    <name type="scientific">Sedimentisphaera salicampi</name>
    <dbReference type="NCBI Taxonomy" id="1941349"/>
    <lineage>
        <taxon>Bacteria</taxon>
        <taxon>Pseudomonadati</taxon>
        <taxon>Planctomycetota</taxon>
        <taxon>Phycisphaerae</taxon>
        <taxon>Sedimentisphaerales</taxon>
        <taxon>Sedimentisphaeraceae</taxon>
        <taxon>Sedimentisphaera</taxon>
    </lineage>
</organism>
<dbReference type="Pfam" id="PF13385">
    <property type="entry name" value="Laminin_G_3"/>
    <property type="match status" value="1"/>
</dbReference>
<dbReference type="InterPro" id="IPR048310">
    <property type="entry name" value="GxGYxYP_N_2nd"/>
</dbReference>
<dbReference type="Gene3D" id="2.60.120.200">
    <property type="match status" value="1"/>
</dbReference>
<name>A0A1W6LKC2_9BACT</name>
<dbReference type="Pfam" id="PF20957">
    <property type="entry name" value="GxGYxYP_N_2nd"/>
    <property type="match status" value="1"/>
</dbReference>
<keyword evidence="1 3" id="KW-0732">Signal</keyword>
<dbReference type="InterPro" id="IPR006558">
    <property type="entry name" value="LamG-like"/>
</dbReference>
<dbReference type="Pfam" id="PF20958">
    <property type="entry name" value="GxGYxYP_N_3rd"/>
    <property type="match status" value="1"/>
</dbReference>
<evidence type="ECO:0000256" key="2">
    <source>
        <dbReference type="ARBA" id="ARBA00023157"/>
    </source>
</evidence>
<protein>
    <recommendedName>
        <fullName evidence="4">LamG-like jellyroll fold domain-containing protein</fullName>
    </recommendedName>
</protein>
<evidence type="ECO:0000256" key="3">
    <source>
        <dbReference type="SAM" id="SignalP"/>
    </source>
</evidence>
<evidence type="ECO:0000313" key="5">
    <source>
        <dbReference type="EMBL" id="ARN56248.1"/>
    </source>
</evidence>
<dbReference type="EMBL" id="CP021023">
    <property type="protein sequence ID" value="ARN56248.1"/>
    <property type="molecule type" value="Genomic_DNA"/>
</dbReference>
<dbReference type="InterPro" id="IPR038410">
    <property type="entry name" value="GxGYxYP_C_sf"/>
</dbReference>
<feature type="signal peptide" evidence="3">
    <location>
        <begin position="1"/>
        <end position="26"/>
    </location>
</feature>
<dbReference type="InterPro" id="IPR013320">
    <property type="entry name" value="ConA-like_dom_sf"/>
</dbReference>
<dbReference type="InterPro" id="IPR048309">
    <property type="entry name" value="GxGYxYP_N_3rd"/>
</dbReference>
<keyword evidence="2" id="KW-1015">Disulfide bond</keyword>
<gene>
    <name evidence="5" type="ORF">STSP1_00624</name>
</gene>
<dbReference type="AlphaFoldDB" id="A0A1W6LKC2"/>
<dbReference type="KEGG" id="pbp:STSP1_00624"/>
<evidence type="ECO:0000313" key="6">
    <source>
        <dbReference type="Proteomes" id="UP000193334"/>
    </source>
</evidence>
<dbReference type="Proteomes" id="UP000193334">
    <property type="component" value="Chromosome"/>
</dbReference>
<dbReference type="PANTHER" id="PTHR37321:SF1">
    <property type="entry name" value="EXPORTED PROTEIN"/>
    <property type="match status" value="1"/>
</dbReference>
<dbReference type="InterPro" id="IPR032626">
    <property type="entry name" value="GxGYxYP_N_1st"/>
</dbReference>
<sequence length="954" mass="108406" precursor="true">MLRMSIMLKIKLAIMLLILCLAGNFAVGDSEWTGGDTSTNLVLNSGSENDFYGWYSSEGVSISNDGIDGSKCFYLERQSFAGNTGLRCHWVSVTGSGQMQVRYAYKAIPGATGDAKVQIRFFDYNDNYLGQDEFVLDADNTDWTYVSHMVKVKRGANKMDLHFVIDQPVEGAYCIDNAAAHRAPLDFNFSAPDHLYVIDYHSPDLSEVERVALITLQGILAQTKPEIYFLDYEDGRYALYLDDMKNRYDITTTRRNNFSFYINEYKDNVKGYILYDIDNSDSFSVAMSLAGVLKAIPLDVSLESDINRRWPELQKVMDCRGKTEQWLYDNYWDRFNHNAIIMHHTDMHEKPFLRDWGAAIKAMSWWNDDYSITEQVIDSLHDNSSVWGWGNPALDAGELNMVDFVSSKNVFQVPSNHMLNLPTFAGMASYEPEIELEQPISDKEFEKRSDVHHVAFMMSDMDNINVLFRPPSGWLDSEYFGQFPMGWGMPGAMAEIAPTVIDWWYRNVPETDSFSVQGGLGYMYPSKFSALDAYSTVLNGYMKNADIDTLVIPDNYSDGWDKPLTYSSYKQYANKFTRFDNLSGLFYVDVAGDYARYDGDMLWFDGKPMVTTRFTLWDSPQYDGLSRTGEQLANSINQLAADSTSEEGYSFVIVHAWSYGLEEVHNAIQDFDDNVRVVTPDEMIDQLYFNTKAAYWPLELDTENRFADNHSYEKFGSPEFTSEGEAKRGISAIRFDGDDDSIDFGNQAGSSEWLTAAFWMKSRRLQLQVPVDKLPNDNSGTGWNVKLRETGEIWFRVGSESNHQTIMAANGYSPGEWVHVACTLNENEGRLYINGELAAERTDIVHSPANTSVPIRIGKPAEAAVEEAFFGILDDVVIYGRPLSHEEIRSLMNDGPCSPYLKGDLNKDCRVDETDLFQFGKSWLEKGEGISADFDQNQSVDLRDFPYFSEGWQK</sequence>
<dbReference type="SUPFAM" id="SSF49899">
    <property type="entry name" value="Concanavalin A-like lectins/glucanases"/>
    <property type="match status" value="1"/>
</dbReference>
<dbReference type="Gene3D" id="2.60.120.260">
    <property type="entry name" value="Galactose-binding domain-like"/>
    <property type="match status" value="1"/>
</dbReference>
<dbReference type="Pfam" id="PF14323">
    <property type="entry name" value="GxGYxYP_C"/>
    <property type="match status" value="1"/>
</dbReference>
<evidence type="ECO:0000256" key="1">
    <source>
        <dbReference type="ARBA" id="ARBA00022729"/>
    </source>
</evidence>
<dbReference type="Gene3D" id="3.20.20.490">
    <property type="entry name" value="GxGYxYP glycoside hydrolase, C-terminal domain"/>
    <property type="match status" value="1"/>
</dbReference>
<dbReference type="SMART" id="SM00560">
    <property type="entry name" value="LamGL"/>
    <property type="match status" value="1"/>
</dbReference>
<proteinExistence type="predicted"/>
<feature type="chain" id="PRO_5012596915" description="LamG-like jellyroll fold domain-containing protein" evidence="3">
    <location>
        <begin position="27"/>
        <end position="954"/>
    </location>
</feature>
<accession>A0A1W6LKC2</accession>
<reference evidence="6" key="1">
    <citation type="submission" date="2017-04" db="EMBL/GenBank/DDBJ databases">
        <title>Comparative genomics and description of representatives of a novel lineage of planctomycetes thriving in anoxic sediments.</title>
        <authorList>
            <person name="Spring S."/>
            <person name="Bunk B."/>
            <person name="Sproer C."/>
        </authorList>
    </citation>
    <scope>NUCLEOTIDE SEQUENCE [LARGE SCALE GENOMIC DNA]</scope>
    <source>
        <strain evidence="6">ST-PulAB-D4</strain>
    </source>
</reference>
<dbReference type="InterPro" id="IPR025832">
    <property type="entry name" value="GxGYxYP_C"/>
</dbReference>
<dbReference type="STRING" id="1941349.STSP1_00624"/>
<keyword evidence="6" id="KW-1185">Reference proteome</keyword>